<comment type="caution">
    <text evidence="8">The sequence shown here is derived from an EMBL/GenBank/DDBJ whole genome shotgun (WGS) entry which is preliminary data.</text>
</comment>
<evidence type="ECO:0000313" key="8">
    <source>
        <dbReference type="EMBL" id="CAG8580886.1"/>
    </source>
</evidence>
<accession>A0A9N9BXT2</accession>
<dbReference type="InterPro" id="IPR052969">
    <property type="entry name" value="Thr-specific_kinase-like"/>
</dbReference>
<dbReference type="PANTHER" id="PTHR47763:SF4">
    <property type="entry name" value="ALPHA-PROTEIN KINASE VWKA"/>
    <property type="match status" value="1"/>
</dbReference>
<keyword evidence="6" id="KW-0418">Kinase</keyword>
<evidence type="ECO:0000256" key="2">
    <source>
        <dbReference type="ARBA" id="ARBA00022525"/>
    </source>
</evidence>
<evidence type="ECO:0000256" key="6">
    <source>
        <dbReference type="ARBA" id="ARBA00022777"/>
    </source>
</evidence>
<evidence type="ECO:0000256" key="3">
    <source>
        <dbReference type="ARBA" id="ARBA00022527"/>
    </source>
</evidence>
<keyword evidence="5" id="KW-0732">Signal</keyword>
<dbReference type="Pfam" id="PF25106">
    <property type="entry name" value="VWA_4"/>
    <property type="match status" value="1"/>
</dbReference>
<comment type="subcellular location">
    <subcellularLocation>
        <location evidence="1">Secreted</location>
    </subcellularLocation>
</comment>
<dbReference type="EMBL" id="CAJVPI010000897">
    <property type="protein sequence ID" value="CAG8580886.1"/>
    <property type="molecule type" value="Genomic_DNA"/>
</dbReference>
<dbReference type="Gene3D" id="3.30.200.20">
    <property type="entry name" value="Phosphorylase Kinase, domain 1"/>
    <property type="match status" value="1"/>
</dbReference>
<feature type="domain" description="Alpha-type protein kinase" evidence="7">
    <location>
        <begin position="255"/>
        <end position="471"/>
    </location>
</feature>
<evidence type="ECO:0000259" key="7">
    <source>
        <dbReference type="PROSITE" id="PS51158"/>
    </source>
</evidence>
<evidence type="ECO:0000256" key="4">
    <source>
        <dbReference type="ARBA" id="ARBA00022679"/>
    </source>
</evidence>
<keyword evidence="9" id="KW-1185">Reference proteome</keyword>
<dbReference type="Gene3D" id="3.40.50.410">
    <property type="entry name" value="von Willebrand factor, type A domain"/>
    <property type="match status" value="1"/>
</dbReference>
<keyword evidence="3" id="KW-0723">Serine/threonine-protein kinase</keyword>
<dbReference type="OrthoDB" id="301415at2759"/>
<dbReference type="InterPro" id="IPR004166">
    <property type="entry name" value="a-kinase_dom"/>
</dbReference>
<dbReference type="AlphaFoldDB" id="A0A9N9BXT2"/>
<dbReference type="SMART" id="SM00811">
    <property type="entry name" value="Alpha_kinase"/>
    <property type="match status" value="1"/>
</dbReference>
<dbReference type="InterPro" id="IPR056861">
    <property type="entry name" value="HMCN1-like_VWA"/>
</dbReference>
<name>A0A9N9BXT2_9GLOM</name>
<dbReference type="InterPro" id="IPR036465">
    <property type="entry name" value="vWFA_dom_sf"/>
</dbReference>
<evidence type="ECO:0000256" key="5">
    <source>
        <dbReference type="ARBA" id="ARBA00022729"/>
    </source>
</evidence>
<dbReference type="PROSITE" id="PS51158">
    <property type="entry name" value="ALPHA_KINASE"/>
    <property type="match status" value="1"/>
</dbReference>
<dbReference type="SUPFAM" id="SSF56112">
    <property type="entry name" value="Protein kinase-like (PK-like)"/>
    <property type="match status" value="1"/>
</dbReference>
<dbReference type="PANTHER" id="PTHR47763">
    <property type="entry name" value="ALPHA-PROTEIN KINASE VWKA"/>
    <property type="match status" value="1"/>
</dbReference>
<evidence type="ECO:0000313" key="9">
    <source>
        <dbReference type="Proteomes" id="UP000789739"/>
    </source>
</evidence>
<dbReference type="Proteomes" id="UP000789739">
    <property type="component" value="Unassembled WGS sequence"/>
</dbReference>
<evidence type="ECO:0000256" key="1">
    <source>
        <dbReference type="ARBA" id="ARBA00004613"/>
    </source>
</evidence>
<dbReference type="InterPro" id="IPR011009">
    <property type="entry name" value="Kinase-like_dom_sf"/>
</dbReference>
<organism evidence="8 9">
    <name type="scientific">Paraglomus brasilianum</name>
    <dbReference type="NCBI Taxonomy" id="144538"/>
    <lineage>
        <taxon>Eukaryota</taxon>
        <taxon>Fungi</taxon>
        <taxon>Fungi incertae sedis</taxon>
        <taxon>Mucoromycota</taxon>
        <taxon>Glomeromycotina</taxon>
        <taxon>Glomeromycetes</taxon>
        <taxon>Paraglomerales</taxon>
        <taxon>Paraglomeraceae</taxon>
        <taxon>Paraglomus</taxon>
    </lineage>
</organism>
<proteinExistence type="predicted"/>
<gene>
    <name evidence="8" type="ORF">PBRASI_LOCUS6613</name>
</gene>
<protein>
    <submittedName>
        <fullName evidence="8">859_t:CDS:1</fullName>
    </submittedName>
</protein>
<reference evidence="8" key="1">
    <citation type="submission" date="2021-06" db="EMBL/GenBank/DDBJ databases">
        <authorList>
            <person name="Kallberg Y."/>
            <person name="Tangrot J."/>
            <person name="Rosling A."/>
        </authorList>
    </citation>
    <scope>NUCLEOTIDE SEQUENCE</scope>
    <source>
        <strain evidence="8">BR232B</strain>
    </source>
</reference>
<dbReference type="GO" id="GO:0004674">
    <property type="term" value="F:protein serine/threonine kinase activity"/>
    <property type="evidence" value="ECO:0007669"/>
    <property type="project" value="UniProtKB-KW"/>
</dbReference>
<keyword evidence="4" id="KW-0808">Transferase</keyword>
<dbReference type="SUPFAM" id="SSF53300">
    <property type="entry name" value="vWA-like"/>
    <property type="match status" value="1"/>
</dbReference>
<dbReference type="Pfam" id="PF02816">
    <property type="entry name" value="Alpha_kinase"/>
    <property type="match status" value="1"/>
</dbReference>
<sequence>MEVDLCFVLDCTASMESHIAAVKKCIVKVTDYVASVNRGIKIWVGFCGYRDFSEGSDRLMVFDFTDSYATFKAYVAKVTAMGGGDEPEDVFGGLDAAIKTMSWQHGTRIILHIGDCPPHGRRFSNLGDSYPDGDPNGLTAETVLERMERENILYFFGKITNHTSRMVAIFRKIIGEFPVFDFEKCDATAMVNKFYKAAISAITSSVSLTSTIGSDARDIYTMQRERLEMNPDEPNWYNYKPQNGIVLWYRPPNSLADLKNRKYFNKPNILYRNFVYKISPQPFSSGAEKYAYYGLDCKTPPSKKIVIKEYLKLGGGAKRYLEVAEVSIVAYYLATKFNEAASQITNKQVNFLKVNVLRSSVDDRIRYYAVEERLKYGAYKRFNVNSGVITEFRPVLEAFAHFTYTYTDKYLVVYDLQGVENLNQFLLTDPAIHCVDSLRFGRTNLGEKGINECFLANHECNDICRKLKLDS</sequence>
<dbReference type="GO" id="GO:0005524">
    <property type="term" value="F:ATP binding"/>
    <property type="evidence" value="ECO:0007669"/>
    <property type="project" value="InterPro"/>
</dbReference>
<dbReference type="Gene3D" id="3.20.200.10">
    <property type="entry name" value="MHCK/EF2 kinase"/>
    <property type="match status" value="1"/>
</dbReference>
<keyword evidence="2" id="KW-0964">Secreted</keyword>